<keyword evidence="4 5" id="KW-0472">Membrane</keyword>
<feature type="transmembrane region" description="Helical" evidence="5">
    <location>
        <begin position="89"/>
        <end position="108"/>
    </location>
</feature>
<proteinExistence type="predicted"/>
<feature type="transmembrane region" description="Helical" evidence="5">
    <location>
        <begin position="162"/>
        <end position="185"/>
    </location>
</feature>
<dbReference type="SUPFAM" id="SSF81321">
    <property type="entry name" value="Family A G protein-coupled receptor-like"/>
    <property type="match status" value="1"/>
</dbReference>
<evidence type="ECO:0000256" key="4">
    <source>
        <dbReference type="ARBA" id="ARBA00023136"/>
    </source>
</evidence>
<dbReference type="EMBL" id="KN833040">
    <property type="protein sequence ID" value="KIM75979.1"/>
    <property type="molecule type" value="Genomic_DNA"/>
</dbReference>
<accession>A0A0C3F7S2</accession>
<dbReference type="InterPro" id="IPR017452">
    <property type="entry name" value="GPCR_Rhodpsn_7TM"/>
</dbReference>
<dbReference type="HOGENOM" id="CLU_027149_0_1_1"/>
<dbReference type="PANTHER" id="PTHR23112">
    <property type="entry name" value="G PROTEIN-COUPLED RECEPTOR 157-RELATED"/>
    <property type="match status" value="1"/>
</dbReference>
<dbReference type="AlphaFoldDB" id="A0A0C3F7S2"/>
<comment type="subcellular location">
    <subcellularLocation>
        <location evidence="1">Membrane</location>
        <topology evidence="1">Multi-pass membrane protein</topology>
    </subcellularLocation>
</comment>
<feature type="transmembrane region" description="Helical" evidence="5">
    <location>
        <begin position="313"/>
        <end position="335"/>
    </location>
</feature>
<name>A0A0C3F7S2_PILCF</name>
<evidence type="ECO:0000256" key="3">
    <source>
        <dbReference type="ARBA" id="ARBA00022989"/>
    </source>
</evidence>
<evidence type="ECO:0000256" key="1">
    <source>
        <dbReference type="ARBA" id="ARBA00004141"/>
    </source>
</evidence>
<dbReference type="InParanoid" id="A0A0C3F7S2"/>
<reference evidence="8" key="2">
    <citation type="submission" date="2015-01" db="EMBL/GenBank/DDBJ databases">
        <title>Evolutionary Origins and Diversification of the Mycorrhizal Mutualists.</title>
        <authorList>
            <consortium name="DOE Joint Genome Institute"/>
            <consortium name="Mycorrhizal Genomics Consortium"/>
            <person name="Kohler A."/>
            <person name="Kuo A."/>
            <person name="Nagy L.G."/>
            <person name="Floudas D."/>
            <person name="Copeland A."/>
            <person name="Barry K.W."/>
            <person name="Cichocki N."/>
            <person name="Veneault-Fourrey C."/>
            <person name="LaButti K."/>
            <person name="Lindquist E.A."/>
            <person name="Lipzen A."/>
            <person name="Lundell T."/>
            <person name="Morin E."/>
            <person name="Murat C."/>
            <person name="Riley R."/>
            <person name="Ohm R."/>
            <person name="Sun H."/>
            <person name="Tunlid A."/>
            <person name="Henrissat B."/>
            <person name="Grigoriev I.V."/>
            <person name="Hibbett D.S."/>
            <person name="Martin F."/>
        </authorList>
    </citation>
    <scope>NUCLEOTIDE SEQUENCE [LARGE SCALE GENOMIC DNA]</scope>
    <source>
        <strain evidence="8">F 1598</strain>
    </source>
</reference>
<dbReference type="STRING" id="765440.A0A0C3F7S2"/>
<keyword evidence="2 5" id="KW-0812">Transmembrane</keyword>
<dbReference type="GO" id="GO:0005886">
    <property type="term" value="C:plasma membrane"/>
    <property type="evidence" value="ECO:0007669"/>
    <property type="project" value="TreeGrafter"/>
</dbReference>
<evidence type="ECO:0000256" key="2">
    <source>
        <dbReference type="ARBA" id="ARBA00022692"/>
    </source>
</evidence>
<evidence type="ECO:0000256" key="5">
    <source>
        <dbReference type="SAM" id="Phobius"/>
    </source>
</evidence>
<protein>
    <recommendedName>
        <fullName evidence="6">G-protein coupled receptors family 1 profile domain-containing protein</fullName>
    </recommendedName>
</protein>
<feature type="transmembrane region" description="Helical" evidence="5">
    <location>
        <begin position="138"/>
        <end position="157"/>
    </location>
</feature>
<reference evidence="7 8" key="1">
    <citation type="submission" date="2014-04" db="EMBL/GenBank/DDBJ databases">
        <authorList>
            <consortium name="DOE Joint Genome Institute"/>
            <person name="Kuo A."/>
            <person name="Tarkka M."/>
            <person name="Buscot F."/>
            <person name="Kohler A."/>
            <person name="Nagy L.G."/>
            <person name="Floudas D."/>
            <person name="Copeland A."/>
            <person name="Barry K.W."/>
            <person name="Cichocki N."/>
            <person name="Veneault-Fourrey C."/>
            <person name="LaButti K."/>
            <person name="Lindquist E.A."/>
            <person name="Lipzen A."/>
            <person name="Lundell T."/>
            <person name="Morin E."/>
            <person name="Murat C."/>
            <person name="Sun H."/>
            <person name="Tunlid A."/>
            <person name="Henrissat B."/>
            <person name="Grigoriev I.V."/>
            <person name="Hibbett D.S."/>
            <person name="Martin F."/>
            <person name="Nordberg H.P."/>
            <person name="Cantor M.N."/>
            <person name="Hua S.X."/>
        </authorList>
    </citation>
    <scope>NUCLEOTIDE SEQUENCE [LARGE SCALE GENOMIC DNA]</scope>
    <source>
        <strain evidence="7 8">F 1598</strain>
    </source>
</reference>
<evidence type="ECO:0000313" key="7">
    <source>
        <dbReference type="EMBL" id="KIM75979.1"/>
    </source>
</evidence>
<gene>
    <name evidence="7" type="ORF">PILCRDRAFT_826830</name>
</gene>
<dbReference type="Proteomes" id="UP000054166">
    <property type="component" value="Unassembled WGS sequence"/>
</dbReference>
<evidence type="ECO:0000313" key="8">
    <source>
        <dbReference type="Proteomes" id="UP000054166"/>
    </source>
</evidence>
<dbReference type="PROSITE" id="PS50262">
    <property type="entry name" value="G_PROTEIN_RECEP_F1_2"/>
    <property type="match status" value="1"/>
</dbReference>
<feature type="transmembrane region" description="Helical" evidence="5">
    <location>
        <begin position="42"/>
        <end position="68"/>
    </location>
</feature>
<sequence>MSNSTLCTMAEKALSESSGGSSISCLTRDETIGLAVITESGFISLVAVVGVLALIFVSINLPDVTSLMTITAQRNAIRSRRLIRQTTDIYMISLFLFDLVAAIGKTIFVKWLHEGKVYTGGFCTAQGVLMQLGDAGSALATLAIAIHTFVVVMWGLYRRPYFIAYTAVGITWLFLAIFIAVHVTAHNRGASLFYTPVGYWCFIGNNHNIERYTGQYVWILLTMFVSLITYTLLSFWARGNLTVSPTHWWKFRVYADSIVQEVDPDGCRRRAIGMIAYPVVFIIVSLPLTIIRLKTHFGSVGNLSPNFTLAVESIYALAGAFNVLLFIFTRSDLLFSRNLSDRRVILGMGIPGISDTDVIGQDLSNSMLNAGEKLQGGQP</sequence>
<dbReference type="PANTHER" id="PTHR23112:SF37">
    <property type="entry name" value="G PROTEIN-COUPLED RECEPTOR GPR1"/>
    <property type="match status" value="1"/>
</dbReference>
<evidence type="ECO:0000259" key="6">
    <source>
        <dbReference type="PROSITE" id="PS50262"/>
    </source>
</evidence>
<dbReference type="GO" id="GO:0004930">
    <property type="term" value="F:G protein-coupled receptor activity"/>
    <property type="evidence" value="ECO:0007669"/>
    <property type="project" value="TreeGrafter"/>
</dbReference>
<feature type="transmembrane region" description="Helical" evidence="5">
    <location>
        <begin position="216"/>
        <end position="237"/>
    </location>
</feature>
<keyword evidence="3 5" id="KW-1133">Transmembrane helix</keyword>
<dbReference type="OrthoDB" id="100006at2759"/>
<organism evidence="7 8">
    <name type="scientific">Piloderma croceum (strain F 1598)</name>
    <dbReference type="NCBI Taxonomy" id="765440"/>
    <lineage>
        <taxon>Eukaryota</taxon>
        <taxon>Fungi</taxon>
        <taxon>Dikarya</taxon>
        <taxon>Basidiomycota</taxon>
        <taxon>Agaricomycotina</taxon>
        <taxon>Agaricomycetes</taxon>
        <taxon>Agaricomycetidae</taxon>
        <taxon>Atheliales</taxon>
        <taxon>Atheliaceae</taxon>
        <taxon>Piloderma</taxon>
    </lineage>
</organism>
<feature type="domain" description="G-protein coupled receptors family 1 profile" evidence="6">
    <location>
        <begin position="62"/>
        <end position="326"/>
    </location>
</feature>
<dbReference type="GO" id="GO:0007189">
    <property type="term" value="P:adenylate cyclase-activating G protein-coupled receptor signaling pathway"/>
    <property type="evidence" value="ECO:0007669"/>
    <property type="project" value="TreeGrafter"/>
</dbReference>
<dbReference type="Gene3D" id="1.20.1070.10">
    <property type="entry name" value="Rhodopsin 7-helix transmembrane proteins"/>
    <property type="match status" value="1"/>
</dbReference>
<keyword evidence="8" id="KW-1185">Reference proteome</keyword>
<feature type="transmembrane region" description="Helical" evidence="5">
    <location>
        <begin position="275"/>
        <end position="293"/>
    </location>
</feature>